<evidence type="ECO:0000256" key="8">
    <source>
        <dbReference type="SAM" id="MobiDB-lite"/>
    </source>
</evidence>
<reference evidence="9 10" key="2">
    <citation type="submission" date="2019-11" db="EMBL/GenBank/DDBJ databases">
        <authorList>
            <person name="Lu H."/>
        </authorList>
    </citation>
    <scope>NUCLEOTIDE SEQUENCE [LARGE SCALE GENOMIC DNA]</scope>
    <source>
        <strain evidence="9 10">FIM1</strain>
    </source>
</reference>
<keyword evidence="6" id="KW-0804">Transcription</keyword>
<reference evidence="9 10" key="1">
    <citation type="submission" date="2016-03" db="EMBL/GenBank/DDBJ databases">
        <title>How can Kluyveromyces marxianus grow so fast - potential evolutionary course in Saccharomyces Complex revealed by comparative genomics.</title>
        <authorList>
            <person name="Mo W."/>
            <person name="Lu W."/>
            <person name="Yang X."/>
            <person name="Qi J."/>
            <person name="Lv H."/>
        </authorList>
    </citation>
    <scope>NUCLEOTIDE SEQUENCE [LARGE SCALE GENOMIC DNA]</scope>
    <source>
        <strain evidence="9 10">FIM1</strain>
    </source>
</reference>
<evidence type="ECO:0000256" key="2">
    <source>
        <dbReference type="ARBA" id="ARBA00007273"/>
    </source>
</evidence>
<evidence type="ECO:0000256" key="6">
    <source>
        <dbReference type="ARBA" id="ARBA00023163"/>
    </source>
</evidence>
<evidence type="ECO:0000256" key="7">
    <source>
        <dbReference type="ARBA" id="ARBA00023242"/>
    </source>
</evidence>
<dbReference type="PANTHER" id="PTHR28290:SF1">
    <property type="entry name" value="ENHANCER OF TRANSLATION TERMINATION 1"/>
    <property type="match status" value="1"/>
</dbReference>
<keyword evidence="5" id="KW-0805">Transcription regulation</keyword>
<dbReference type="Pfam" id="PF12753">
    <property type="entry name" value="Nro1"/>
    <property type="match status" value="1"/>
</dbReference>
<name>A0ABX6ESF0_KLUMA</name>
<evidence type="ECO:0000256" key="1">
    <source>
        <dbReference type="ARBA" id="ARBA00004123"/>
    </source>
</evidence>
<keyword evidence="4" id="KW-0810">Translation regulation</keyword>
<dbReference type="InterPro" id="IPR024318">
    <property type="entry name" value="Nro1/ETT1"/>
</dbReference>
<organism evidence="9 10">
    <name type="scientific">Kluyveromyces marxianus</name>
    <name type="common">Yeast</name>
    <name type="synonym">Candida kefyr</name>
    <dbReference type="NCBI Taxonomy" id="4911"/>
    <lineage>
        <taxon>Eukaryota</taxon>
        <taxon>Fungi</taxon>
        <taxon>Dikarya</taxon>
        <taxon>Ascomycota</taxon>
        <taxon>Saccharomycotina</taxon>
        <taxon>Saccharomycetes</taxon>
        <taxon>Saccharomycetales</taxon>
        <taxon>Saccharomycetaceae</taxon>
        <taxon>Kluyveromyces</taxon>
    </lineage>
</organism>
<dbReference type="Proteomes" id="UP000422736">
    <property type="component" value="Chromosome 3"/>
</dbReference>
<evidence type="ECO:0000256" key="5">
    <source>
        <dbReference type="ARBA" id="ARBA00023015"/>
    </source>
</evidence>
<evidence type="ECO:0000256" key="3">
    <source>
        <dbReference type="ARBA" id="ARBA00017359"/>
    </source>
</evidence>
<evidence type="ECO:0000313" key="9">
    <source>
        <dbReference type="EMBL" id="QGN15259.1"/>
    </source>
</evidence>
<feature type="compositionally biased region" description="Basic and acidic residues" evidence="8">
    <location>
        <begin position="19"/>
        <end position="29"/>
    </location>
</feature>
<accession>A0ABX6ESF0</accession>
<gene>
    <name evidence="9" type="primary">ETT1</name>
    <name evidence="9" type="ORF">FIM1_1948</name>
</gene>
<evidence type="ECO:0000313" key="10">
    <source>
        <dbReference type="Proteomes" id="UP000422736"/>
    </source>
</evidence>
<feature type="region of interest" description="Disordered" evidence="8">
    <location>
        <begin position="1"/>
        <end position="39"/>
    </location>
</feature>
<protein>
    <recommendedName>
        <fullName evidence="3">Enhancer of translation termination 1</fullName>
    </recommendedName>
</protein>
<evidence type="ECO:0000256" key="4">
    <source>
        <dbReference type="ARBA" id="ARBA00022845"/>
    </source>
</evidence>
<proteinExistence type="inferred from homology"/>
<dbReference type="PANTHER" id="PTHR28290">
    <property type="entry name" value="ENHANCER OF TRANSLATION TERMINATION 1"/>
    <property type="match status" value="1"/>
</dbReference>
<keyword evidence="10" id="KW-1185">Reference proteome</keyword>
<comment type="similarity">
    <text evidence="2">Belongs to the ETT1 family.</text>
</comment>
<keyword evidence="7" id="KW-0539">Nucleus</keyword>
<sequence>MAKRPLGLGKSSKQKKQKKEGEDGKKKSVEPSPEAGQNQIEITLDENENADDELVQLQGLWKTFLEDKENQLLLNGVVHECDRLLREQANDEKIKLNDVFHSIYAQALAELTVFLAEEDDEEKRYKQMHEFFEAALDRQRLGAEKYPESKVLSLIKSKIILQRIPLQYISQLTVEDENEEKYRLHELLEEAKEAFLHVPGHEQLAYDVMLSFYDLLDIIETFEDKEELEEGLDSDDEEEVVEIELPKKHPLKKIKNQLGDNYKWLESRLVHLFNSLSETKPKQEKKDDSGDELSKQVASTLGQLYLKLAEEPSKTFAELMYDSDDEEQTDKKSLKKAKKLQSEAIPLVQNAIKYLEEARVDDDPQTWVDVAEAIIDLGNLYDYESKEQEESYKKAEDILRKANKAAHGKYQVILDNLVENQ</sequence>
<dbReference type="EMBL" id="CP015056">
    <property type="protein sequence ID" value="QGN15259.1"/>
    <property type="molecule type" value="Genomic_DNA"/>
</dbReference>
<comment type="subcellular location">
    <subcellularLocation>
        <location evidence="1">Nucleus</location>
    </subcellularLocation>
</comment>